<proteinExistence type="predicted"/>
<accession>A0A5N6RRW6</accession>
<protein>
    <submittedName>
        <fullName evidence="1">Uncharacterized protein</fullName>
    </submittedName>
</protein>
<reference evidence="1 2" key="1">
    <citation type="submission" date="2019-06" db="EMBL/GenBank/DDBJ databases">
        <title>A chromosomal-level reference genome of Carpinus fangiana (Coryloideae, Betulaceae).</title>
        <authorList>
            <person name="Yang X."/>
            <person name="Wang Z."/>
            <person name="Zhang L."/>
            <person name="Hao G."/>
            <person name="Liu J."/>
            <person name="Yang Y."/>
        </authorList>
    </citation>
    <scope>NUCLEOTIDE SEQUENCE [LARGE SCALE GENOMIC DNA]</scope>
    <source>
        <strain evidence="1">Cfa_2016G</strain>
        <tissue evidence="1">Leaf</tissue>
    </source>
</reference>
<dbReference type="EMBL" id="CM017328">
    <property type="protein sequence ID" value="KAE8124992.1"/>
    <property type="molecule type" value="Genomic_DNA"/>
</dbReference>
<sequence length="101" mass="11235">MNGDEVGFLKRYETLYNDTVVQWVWTGWDKALFSTIAWVDLRSCWSGGLTKAVRPLMLVPGEGGEVDFATQCFPAAQSSVMVMRERCVVVVDAGVEPAMKE</sequence>
<name>A0A5N6RRW6_9ROSI</name>
<evidence type="ECO:0000313" key="1">
    <source>
        <dbReference type="EMBL" id="KAE8124992.1"/>
    </source>
</evidence>
<organism evidence="1 2">
    <name type="scientific">Carpinus fangiana</name>
    <dbReference type="NCBI Taxonomy" id="176857"/>
    <lineage>
        <taxon>Eukaryota</taxon>
        <taxon>Viridiplantae</taxon>
        <taxon>Streptophyta</taxon>
        <taxon>Embryophyta</taxon>
        <taxon>Tracheophyta</taxon>
        <taxon>Spermatophyta</taxon>
        <taxon>Magnoliopsida</taxon>
        <taxon>eudicotyledons</taxon>
        <taxon>Gunneridae</taxon>
        <taxon>Pentapetalae</taxon>
        <taxon>rosids</taxon>
        <taxon>fabids</taxon>
        <taxon>Fagales</taxon>
        <taxon>Betulaceae</taxon>
        <taxon>Carpinus</taxon>
    </lineage>
</organism>
<dbReference type="AlphaFoldDB" id="A0A5N6RRW6"/>
<keyword evidence="2" id="KW-1185">Reference proteome</keyword>
<dbReference type="Proteomes" id="UP000327013">
    <property type="component" value="Chromosome 8"/>
</dbReference>
<evidence type="ECO:0000313" key="2">
    <source>
        <dbReference type="Proteomes" id="UP000327013"/>
    </source>
</evidence>
<gene>
    <name evidence="1" type="ORF">FH972_019830</name>
</gene>